<dbReference type="Gene3D" id="3.30.60.30">
    <property type="match status" value="1"/>
</dbReference>
<name>A0A1A9V848_GLOAU</name>
<dbReference type="PROSITE" id="PS51465">
    <property type="entry name" value="KAZAL_2"/>
    <property type="match status" value="1"/>
</dbReference>
<dbReference type="AlphaFoldDB" id="A0A1A9V848"/>
<keyword evidence="3" id="KW-1185">Reference proteome</keyword>
<evidence type="ECO:0000259" key="1">
    <source>
        <dbReference type="PROSITE" id="PS51465"/>
    </source>
</evidence>
<dbReference type="InterPro" id="IPR002350">
    <property type="entry name" value="Kazal_dom"/>
</dbReference>
<dbReference type="SUPFAM" id="SSF100895">
    <property type="entry name" value="Kazal-type serine protease inhibitors"/>
    <property type="match status" value="1"/>
</dbReference>
<dbReference type="VEuPathDB" id="VectorBase:GAUT028934"/>
<dbReference type="Pfam" id="PF07648">
    <property type="entry name" value="Kazal_2"/>
    <property type="match status" value="1"/>
</dbReference>
<sequence>MFSCLKIELIVDQNPVYKLTYKPSLTIILFMSVAQAQALCDCNFKTKEEICGSNGVTYKNRCEFECTQRDYKKLQRQLNVVKMGTLPSLFGPSSHLNLSELHLLVQCTSKVICIVPFTPALYFTSKFGSLYAHRLDGLQICRATTPLYRKFDDLQGCRSKDPSFSRSVVLQIDPQIRRNLGINFAHLSSDEYPKE</sequence>
<feature type="domain" description="Kazal-like" evidence="1">
    <location>
        <begin position="34"/>
        <end position="88"/>
    </location>
</feature>
<dbReference type="SMART" id="SM00280">
    <property type="entry name" value="KAZAL"/>
    <property type="match status" value="1"/>
</dbReference>
<dbReference type="Proteomes" id="UP000078200">
    <property type="component" value="Unassembled WGS sequence"/>
</dbReference>
<dbReference type="CDD" id="cd00104">
    <property type="entry name" value="KAZAL_FS"/>
    <property type="match status" value="1"/>
</dbReference>
<dbReference type="EnsemblMetazoa" id="GAUT028934-RA">
    <property type="protein sequence ID" value="GAUT028934-PA"/>
    <property type="gene ID" value="GAUT028934"/>
</dbReference>
<organism evidence="2 3">
    <name type="scientific">Glossina austeni</name>
    <name type="common">Savannah tsetse fly</name>
    <dbReference type="NCBI Taxonomy" id="7395"/>
    <lineage>
        <taxon>Eukaryota</taxon>
        <taxon>Metazoa</taxon>
        <taxon>Ecdysozoa</taxon>
        <taxon>Arthropoda</taxon>
        <taxon>Hexapoda</taxon>
        <taxon>Insecta</taxon>
        <taxon>Pterygota</taxon>
        <taxon>Neoptera</taxon>
        <taxon>Endopterygota</taxon>
        <taxon>Diptera</taxon>
        <taxon>Brachycera</taxon>
        <taxon>Muscomorpha</taxon>
        <taxon>Hippoboscoidea</taxon>
        <taxon>Glossinidae</taxon>
        <taxon>Glossina</taxon>
    </lineage>
</organism>
<evidence type="ECO:0000313" key="2">
    <source>
        <dbReference type="EnsemblMetazoa" id="GAUT028934-PA"/>
    </source>
</evidence>
<protein>
    <submittedName>
        <fullName evidence="2">Kazal-like domain-containing protein</fullName>
    </submittedName>
</protein>
<dbReference type="InterPro" id="IPR036058">
    <property type="entry name" value="Kazal_dom_sf"/>
</dbReference>
<reference evidence="2" key="1">
    <citation type="submission" date="2020-05" db="UniProtKB">
        <authorList>
            <consortium name="EnsemblMetazoa"/>
        </authorList>
    </citation>
    <scope>IDENTIFICATION</scope>
    <source>
        <strain evidence="2">TTRI</strain>
    </source>
</reference>
<proteinExistence type="predicted"/>
<accession>A0A1A9V848</accession>
<evidence type="ECO:0000313" key="3">
    <source>
        <dbReference type="Proteomes" id="UP000078200"/>
    </source>
</evidence>